<evidence type="ECO:0000256" key="4">
    <source>
        <dbReference type="ARBA" id="ARBA00022475"/>
    </source>
</evidence>
<evidence type="ECO:0000256" key="7">
    <source>
        <dbReference type="ARBA" id="ARBA00023136"/>
    </source>
</evidence>
<dbReference type="SMART" id="SM00382">
    <property type="entry name" value="AAA"/>
    <property type="match status" value="1"/>
</dbReference>
<dbReference type="GO" id="GO:0016887">
    <property type="term" value="F:ATP hydrolysis activity"/>
    <property type="evidence" value="ECO:0007669"/>
    <property type="project" value="InterPro"/>
</dbReference>
<dbReference type="EMBL" id="JAEMWU010000001">
    <property type="protein sequence ID" value="MBN8204862.1"/>
    <property type="molecule type" value="Genomic_DNA"/>
</dbReference>
<evidence type="ECO:0000256" key="5">
    <source>
        <dbReference type="ARBA" id="ARBA00022741"/>
    </source>
</evidence>
<dbReference type="GO" id="GO:0005524">
    <property type="term" value="F:ATP binding"/>
    <property type="evidence" value="ECO:0007669"/>
    <property type="project" value="UniProtKB-KW"/>
</dbReference>
<evidence type="ECO:0000256" key="6">
    <source>
        <dbReference type="ARBA" id="ARBA00022840"/>
    </source>
</evidence>
<dbReference type="PROSITE" id="PS50893">
    <property type="entry name" value="ABC_TRANSPORTER_2"/>
    <property type="match status" value="1"/>
</dbReference>
<dbReference type="SUPFAM" id="SSF52540">
    <property type="entry name" value="P-loop containing nucleoside triphosphate hydrolases"/>
    <property type="match status" value="1"/>
</dbReference>
<proteinExistence type="inferred from homology"/>
<keyword evidence="6 9" id="KW-0067">ATP-binding</keyword>
<comment type="subcellular location">
    <subcellularLocation>
        <location evidence="1">Cell membrane</location>
        <topology evidence="1">Peripheral membrane protein</topology>
    </subcellularLocation>
</comment>
<name>A0A939IS68_9MICO</name>
<protein>
    <submittedName>
        <fullName evidence="9">ABC transporter ATP-binding protein</fullName>
    </submittedName>
</protein>
<comment type="similarity">
    <text evidence="2">Belongs to the ABC transporter superfamily.</text>
</comment>
<dbReference type="InterPro" id="IPR027417">
    <property type="entry name" value="P-loop_NTPase"/>
</dbReference>
<keyword evidence="4" id="KW-1003">Cell membrane</keyword>
<evidence type="ECO:0000313" key="10">
    <source>
        <dbReference type="Proteomes" id="UP000664385"/>
    </source>
</evidence>
<dbReference type="InterPro" id="IPR003439">
    <property type="entry name" value="ABC_transporter-like_ATP-bd"/>
</dbReference>
<keyword evidence="3" id="KW-0813">Transport</keyword>
<dbReference type="PANTHER" id="PTHR43297">
    <property type="entry name" value="OLIGOPEPTIDE TRANSPORT ATP-BINDING PROTEIN APPD"/>
    <property type="match status" value="1"/>
</dbReference>
<dbReference type="AlphaFoldDB" id="A0A939IS68"/>
<dbReference type="InterPro" id="IPR003593">
    <property type="entry name" value="AAA+_ATPase"/>
</dbReference>
<sequence>MASLLEVRGLTVSAETRSGHRDLVKGIDFTVEEGEVVCIVGESGSGKSMSSLSIIDLLPAGVMRRSGEIMFDGRRIDSLSRRDMSRLRGSEISMIFQEPMTALNPVFEIGFQLVEPLMYHQGLSRAEALKVAIESLRLCGIPNPDQRVKQYPHQLSGGMRQRVMIAMAMSCQPRLLLADEPTTALDVTVQSQILHLLMDLRRRFGTGLLFVTHDMGVVAEIADRVIVMKAGSIVESGPVVTVFENPATEYTRNLLAAARAVAS</sequence>
<dbReference type="PANTHER" id="PTHR43297:SF2">
    <property type="entry name" value="DIPEPTIDE TRANSPORT ATP-BINDING PROTEIN DPPD"/>
    <property type="match status" value="1"/>
</dbReference>
<dbReference type="PROSITE" id="PS00211">
    <property type="entry name" value="ABC_TRANSPORTER_1"/>
    <property type="match status" value="1"/>
</dbReference>
<evidence type="ECO:0000313" key="9">
    <source>
        <dbReference type="EMBL" id="MBN8204862.1"/>
    </source>
</evidence>
<evidence type="ECO:0000259" key="8">
    <source>
        <dbReference type="PROSITE" id="PS50893"/>
    </source>
</evidence>
<dbReference type="CDD" id="cd03257">
    <property type="entry name" value="ABC_NikE_OppD_transporters"/>
    <property type="match status" value="1"/>
</dbReference>
<feature type="domain" description="ABC transporter" evidence="8">
    <location>
        <begin position="5"/>
        <end position="255"/>
    </location>
</feature>
<dbReference type="RefSeq" id="WP_206822657.1">
    <property type="nucleotide sequence ID" value="NZ_JAEMWU010000001.1"/>
</dbReference>
<dbReference type="Gene3D" id="3.40.50.300">
    <property type="entry name" value="P-loop containing nucleotide triphosphate hydrolases"/>
    <property type="match status" value="1"/>
</dbReference>
<accession>A0A939IS68</accession>
<evidence type="ECO:0000256" key="2">
    <source>
        <dbReference type="ARBA" id="ARBA00005417"/>
    </source>
</evidence>
<dbReference type="Pfam" id="PF00005">
    <property type="entry name" value="ABC_tran"/>
    <property type="match status" value="1"/>
</dbReference>
<dbReference type="Proteomes" id="UP000664385">
    <property type="component" value="Unassembled WGS sequence"/>
</dbReference>
<organism evidence="9 10">
    <name type="scientific">Microbacterium esteraromaticum</name>
    <dbReference type="NCBI Taxonomy" id="57043"/>
    <lineage>
        <taxon>Bacteria</taxon>
        <taxon>Bacillati</taxon>
        <taxon>Actinomycetota</taxon>
        <taxon>Actinomycetes</taxon>
        <taxon>Micrococcales</taxon>
        <taxon>Microbacteriaceae</taxon>
        <taxon>Microbacterium</taxon>
    </lineage>
</organism>
<dbReference type="GO" id="GO:0005886">
    <property type="term" value="C:plasma membrane"/>
    <property type="evidence" value="ECO:0007669"/>
    <property type="project" value="UniProtKB-SubCell"/>
</dbReference>
<dbReference type="InterPro" id="IPR017871">
    <property type="entry name" value="ABC_transporter-like_CS"/>
</dbReference>
<evidence type="ECO:0000256" key="3">
    <source>
        <dbReference type="ARBA" id="ARBA00022448"/>
    </source>
</evidence>
<dbReference type="FunFam" id="3.40.50.300:FF:000016">
    <property type="entry name" value="Oligopeptide ABC transporter ATP-binding component"/>
    <property type="match status" value="1"/>
</dbReference>
<gene>
    <name evidence="9" type="ORF">JF543_02685</name>
</gene>
<keyword evidence="7" id="KW-0472">Membrane</keyword>
<dbReference type="InterPro" id="IPR050388">
    <property type="entry name" value="ABC_Ni/Peptide_Import"/>
</dbReference>
<comment type="caution">
    <text evidence="9">The sequence shown here is derived from an EMBL/GenBank/DDBJ whole genome shotgun (WGS) entry which is preliminary data.</text>
</comment>
<evidence type="ECO:0000256" key="1">
    <source>
        <dbReference type="ARBA" id="ARBA00004202"/>
    </source>
</evidence>
<reference evidence="9" key="1">
    <citation type="submission" date="2020-12" db="EMBL/GenBank/DDBJ databases">
        <title>PHA producing bacteria isolated from mangrove.</title>
        <authorList>
            <person name="Zheng W."/>
            <person name="Yu S."/>
            <person name="Huang Y."/>
        </authorList>
    </citation>
    <scope>NUCLEOTIDE SEQUENCE</scope>
    <source>
        <strain evidence="9">GN8-5</strain>
    </source>
</reference>
<keyword evidence="5" id="KW-0547">Nucleotide-binding</keyword>